<sequence>MNWGRREIRKVRVGVIADDLTGANATGVRLAKQGFKTATVVQHAPFPNFDKYDAICIDTDSRYSPKEIAENRVRRAVQILKQWNVQVFCKRIDSTIRGNIGLEIDTVLNELGEHSIAVVVPSFPDSGRITTGGYLLVDGVPVQETDVAKDPVMPVDKSFVPDVIKKQSNYPVSLIGLDIVLSGVETITNKLKEKIEQGYRIVVIDAVNDEHIESIALAMTKIRDKNMIPVDSGPLTAYYARLYLHQEVNSKKLLAVIGSVTSLTGRQLHYLLSKTNANPVYVDPKKLASFTDSWREEVDRAVSAGLELLEKENILIVTTYHPGNKLINLKALSEMEQVSEDALAKRITDGLAVISRKIIENSKYPIAGCFSSGGDVTASLCAVGRANGIELEDEVLPLTSFGYFSGGYLDGLPVVTKGGMIGDQRSIYKSLRFLQMKITDKGSVRNVSAN</sequence>
<feature type="domain" description="Four-carbon acid sugar kinase N-terminal" evidence="7">
    <location>
        <begin position="14"/>
        <end position="237"/>
    </location>
</feature>
<keyword evidence="5" id="KW-0067">ATP-binding</keyword>
<accession>A0A150KW80</accession>
<organism evidence="9 10">
    <name type="scientific">Saccharococcus caldoxylosilyticus</name>
    <dbReference type="NCBI Taxonomy" id="81408"/>
    <lineage>
        <taxon>Bacteria</taxon>
        <taxon>Bacillati</taxon>
        <taxon>Bacillota</taxon>
        <taxon>Bacilli</taxon>
        <taxon>Bacillales</taxon>
        <taxon>Anoxybacillaceae</taxon>
        <taxon>Saccharococcus</taxon>
    </lineage>
</organism>
<comment type="caution">
    <text evidence="9">The sequence shown here is derived from an EMBL/GenBank/DDBJ whole genome shotgun (WGS) entry which is preliminary data.</text>
</comment>
<dbReference type="PATRIC" id="fig|81408.3.peg.2211"/>
<keyword evidence="6" id="KW-0119">Carbohydrate metabolism</keyword>
<dbReference type="eggNOG" id="COG3395">
    <property type="taxonomic scope" value="Bacteria"/>
</dbReference>
<dbReference type="Pfam" id="PF07005">
    <property type="entry name" value="SBD_N"/>
    <property type="match status" value="1"/>
</dbReference>
<evidence type="ECO:0000256" key="4">
    <source>
        <dbReference type="ARBA" id="ARBA00022777"/>
    </source>
</evidence>
<gene>
    <name evidence="9" type="ORF">B4119_1462</name>
</gene>
<dbReference type="InterPro" id="IPR037051">
    <property type="entry name" value="4-carb_acid_sugar_kinase_N_sf"/>
</dbReference>
<proteinExistence type="inferred from homology"/>
<evidence type="ECO:0000256" key="2">
    <source>
        <dbReference type="ARBA" id="ARBA00022679"/>
    </source>
</evidence>
<dbReference type="AlphaFoldDB" id="A0A150KW80"/>
<comment type="similarity">
    <text evidence="1">Belongs to the four-carbon acid sugar kinase family.</text>
</comment>
<evidence type="ECO:0000256" key="1">
    <source>
        <dbReference type="ARBA" id="ARBA00005715"/>
    </source>
</evidence>
<keyword evidence="3" id="KW-0547">Nucleotide-binding</keyword>
<dbReference type="Pfam" id="PF17042">
    <property type="entry name" value="NBD_C"/>
    <property type="match status" value="1"/>
</dbReference>
<evidence type="ECO:0000256" key="6">
    <source>
        <dbReference type="ARBA" id="ARBA00023277"/>
    </source>
</evidence>
<dbReference type="GO" id="GO:0005524">
    <property type="term" value="F:ATP binding"/>
    <property type="evidence" value="ECO:0007669"/>
    <property type="project" value="UniProtKB-KW"/>
</dbReference>
<reference evidence="9 10" key="1">
    <citation type="submission" date="2016-01" db="EMBL/GenBank/DDBJ databases">
        <title>Draft Genome Sequences of Seven Thermophilic Sporeformers Isolated from Foods.</title>
        <authorList>
            <person name="Berendsen E.M."/>
            <person name="Wells-Bennik M.H."/>
            <person name="Krawcyk A.O."/>
            <person name="De Jong A."/>
            <person name="Holsappel S."/>
            <person name="Eijlander R.T."/>
            <person name="Kuipers O.P."/>
        </authorList>
    </citation>
    <scope>NUCLEOTIDE SEQUENCE [LARGE SCALE GENOMIC DNA]</scope>
    <source>
        <strain evidence="9 10">B4119</strain>
    </source>
</reference>
<dbReference type="Proteomes" id="UP000075455">
    <property type="component" value="Unassembled WGS sequence"/>
</dbReference>
<evidence type="ECO:0000256" key="3">
    <source>
        <dbReference type="ARBA" id="ARBA00022741"/>
    </source>
</evidence>
<protein>
    <recommendedName>
        <fullName evidence="11">Four-carbon acid sugar kinase family protein</fullName>
    </recommendedName>
</protein>
<dbReference type="Gene3D" id="3.40.50.10840">
    <property type="entry name" value="Putative sugar-binding, N-terminal domain"/>
    <property type="match status" value="1"/>
</dbReference>
<evidence type="ECO:0000259" key="8">
    <source>
        <dbReference type="Pfam" id="PF17042"/>
    </source>
</evidence>
<dbReference type="InterPro" id="IPR042213">
    <property type="entry name" value="NBD_C_sf"/>
</dbReference>
<dbReference type="InterPro" id="IPR010737">
    <property type="entry name" value="4-carb_acid_sugar_kinase_N"/>
</dbReference>
<dbReference type="EMBL" id="LQYS01000135">
    <property type="protein sequence ID" value="KYD04335.1"/>
    <property type="molecule type" value="Genomic_DNA"/>
</dbReference>
<dbReference type="SUPFAM" id="SSF142764">
    <property type="entry name" value="YgbK-like"/>
    <property type="match status" value="1"/>
</dbReference>
<evidence type="ECO:0008006" key="11">
    <source>
        <dbReference type="Google" id="ProtNLM"/>
    </source>
</evidence>
<keyword evidence="4" id="KW-0418">Kinase</keyword>
<dbReference type="GO" id="GO:0016301">
    <property type="term" value="F:kinase activity"/>
    <property type="evidence" value="ECO:0007669"/>
    <property type="project" value="UniProtKB-KW"/>
</dbReference>
<dbReference type="Gene3D" id="3.40.980.20">
    <property type="entry name" value="Four-carbon acid sugar kinase, nucleotide binding domain"/>
    <property type="match status" value="1"/>
</dbReference>
<evidence type="ECO:0000313" key="9">
    <source>
        <dbReference type="EMBL" id="KYD04335.1"/>
    </source>
</evidence>
<feature type="domain" description="Four-carbon acid sugar kinase nucleotide binding" evidence="8">
    <location>
        <begin position="254"/>
        <end position="425"/>
    </location>
</feature>
<dbReference type="InterPro" id="IPR031475">
    <property type="entry name" value="NBD_C"/>
</dbReference>
<evidence type="ECO:0000256" key="5">
    <source>
        <dbReference type="ARBA" id="ARBA00022840"/>
    </source>
</evidence>
<dbReference type="STRING" id="81408.B4119_1462"/>
<keyword evidence="2" id="KW-0808">Transferase</keyword>
<evidence type="ECO:0000313" key="10">
    <source>
        <dbReference type="Proteomes" id="UP000075455"/>
    </source>
</evidence>
<name>A0A150KW80_9BACL</name>
<evidence type="ECO:0000259" key="7">
    <source>
        <dbReference type="Pfam" id="PF07005"/>
    </source>
</evidence>